<gene>
    <name evidence="2" type="ordered locus">BB0482</name>
</gene>
<reference evidence="2 3" key="1">
    <citation type="journal article" date="2003" name="Nat. Genet.">
        <title>Comparative analysis of the genome sequences of Bordetella pertussis, Bordetella parapertussis and Bordetella bronchiseptica.</title>
        <authorList>
            <person name="Parkhill J."/>
            <person name="Sebaihia M."/>
            <person name="Preston A."/>
            <person name="Murphy L.D."/>
            <person name="Thomson N.R."/>
            <person name="Harris D.E."/>
            <person name="Holden M.T.G."/>
            <person name="Churcher C.M."/>
            <person name="Bentley S.D."/>
            <person name="Mungall K.L."/>
            <person name="Cerdeno-Tarraga A.-M."/>
            <person name="Temple L."/>
            <person name="James K.D."/>
            <person name="Harris B."/>
            <person name="Quail M.A."/>
            <person name="Achtman M."/>
            <person name="Atkin R."/>
            <person name="Baker S."/>
            <person name="Basham D."/>
            <person name="Bason N."/>
            <person name="Cherevach I."/>
            <person name="Chillingworth T."/>
            <person name="Collins M."/>
            <person name="Cronin A."/>
            <person name="Davis P."/>
            <person name="Doggett J."/>
            <person name="Feltwell T."/>
            <person name="Goble A."/>
            <person name="Hamlin N."/>
            <person name="Hauser H."/>
            <person name="Holroyd S."/>
            <person name="Jagels K."/>
            <person name="Leather S."/>
            <person name="Moule S."/>
            <person name="Norberczak H."/>
            <person name="O'Neil S."/>
            <person name="Ormond D."/>
            <person name="Price C."/>
            <person name="Rabbinowitsch E."/>
            <person name="Rutter S."/>
            <person name="Sanders M."/>
            <person name="Saunders D."/>
            <person name="Seeger K."/>
            <person name="Sharp S."/>
            <person name="Simmonds M."/>
            <person name="Skelton J."/>
            <person name="Squares R."/>
            <person name="Squares S."/>
            <person name="Stevens K."/>
            <person name="Unwin L."/>
            <person name="Whitehead S."/>
            <person name="Barrell B.G."/>
            <person name="Maskell D.J."/>
        </authorList>
    </citation>
    <scope>NUCLEOTIDE SEQUENCE [LARGE SCALE GENOMIC DNA]</scope>
    <source>
        <strain evidence="2 3">ATCC BAA-588 / NCTC 13252 / RB50</strain>
    </source>
</reference>
<dbReference type="HOGENOM" id="CLU_098991_0_0_4"/>
<sequence>MAKRVFFSFHYQDVIDFRANVVRNHWLTKPDREAAGYFDASVWETAKKQGEVALKRLINGALENTSNNCILVGSQTYMRPWVRYEIMKSFRRGNHLLAVHVNSVKGKDGRTKPVGPNPFEHLGVTYSEDGKTGTLWEKNGGTWSKYERIDGSANFAVQAGPEHRGKGFNLSRFYRIYDWVANDGYNNFSGWLK</sequence>
<dbReference type="InterPro" id="IPR015032">
    <property type="entry name" value="ThsB__TIR-like_domain"/>
</dbReference>
<dbReference type="RefSeq" id="WP_010925832.1">
    <property type="nucleotide sequence ID" value="NC_002927.3"/>
</dbReference>
<evidence type="ECO:0000313" key="2">
    <source>
        <dbReference type="EMBL" id="CAE30981.1"/>
    </source>
</evidence>
<evidence type="ECO:0000259" key="1">
    <source>
        <dbReference type="Pfam" id="PF08937"/>
    </source>
</evidence>
<feature type="domain" description="Thoeris protein ThsB TIR-like" evidence="1">
    <location>
        <begin position="6"/>
        <end position="104"/>
    </location>
</feature>
<dbReference type="eggNOG" id="ENOG5032RJ7">
    <property type="taxonomic scope" value="Bacteria"/>
</dbReference>
<proteinExistence type="predicted"/>
<evidence type="ECO:0000313" key="3">
    <source>
        <dbReference type="Proteomes" id="UP000001027"/>
    </source>
</evidence>
<organism evidence="2 3">
    <name type="scientific">Bordetella bronchiseptica (strain ATCC BAA-588 / NCTC 13252 / RB50)</name>
    <name type="common">Alcaligenes bronchisepticus</name>
    <dbReference type="NCBI Taxonomy" id="257310"/>
    <lineage>
        <taxon>Bacteria</taxon>
        <taxon>Pseudomonadati</taxon>
        <taxon>Pseudomonadota</taxon>
        <taxon>Betaproteobacteria</taxon>
        <taxon>Burkholderiales</taxon>
        <taxon>Alcaligenaceae</taxon>
        <taxon>Bordetella</taxon>
    </lineage>
</organism>
<accession>A0A0H3LIH0</accession>
<dbReference type="Proteomes" id="UP000001027">
    <property type="component" value="Chromosome"/>
</dbReference>
<protein>
    <recommendedName>
        <fullName evidence="1">Thoeris protein ThsB TIR-like domain-containing protein</fullName>
    </recommendedName>
</protein>
<name>A0A0H3LIH0_BORBR</name>
<dbReference type="AlphaFoldDB" id="A0A0H3LIH0"/>
<dbReference type="KEGG" id="bbr:BB0482"/>
<dbReference type="EMBL" id="BX640438">
    <property type="protein sequence ID" value="CAE30981.1"/>
    <property type="molecule type" value="Genomic_DNA"/>
</dbReference>
<dbReference type="Pfam" id="PF08937">
    <property type="entry name" value="ThsB_TIR"/>
    <property type="match status" value="1"/>
</dbReference>